<sequence length="157" mass="17716">MKEIERYLLRIIDIIVVGCFFVMTAVVFVNVILRYAFNSGITSSEELSRLCFVWLTFLGAILAMKENAHIRVDSFVRRLSARGRKSCAVITNVLIIYVCWLLFDGSLTQTLINLDTQSPALGIPMAFLYITGAISSVGIIIYALRNLYQLHKSMNID</sequence>
<comment type="subcellular location">
    <subcellularLocation>
        <location evidence="1 9">Cell inner membrane</location>
        <topology evidence="1 9">Multi-pass membrane protein</topology>
    </subcellularLocation>
</comment>
<evidence type="ECO:0000256" key="3">
    <source>
        <dbReference type="ARBA" id="ARBA00022475"/>
    </source>
</evidence>
<comment type="function">
    <text evidence="9">Part of the tripartite ATP-independent periplasmic (TRAP) transport system.</text>
</comment>
<name>A0A2S4RVJ7_CITAM</name>
<comment type="similarity">
    <text evidence="8 9">Belongs to the TRAP transporter small permease family.</text>
</comment>
<dbReference type="Pfam" id="PF04290">
    <property type="entry name" value="DctQ"/>
    <property type="match status" value="1"/>
</dbReference>
<keyword evidence="4 9" id="KW-0997">Cell inner membrane</keyword>
<dbReference type="GO" id="GO:0005886">
    <property type="term" value="C:plasma membrane"/>
    <property type="evidence" value="ECO:0007669"/>
    <property type="project" value="UniProtKB-SubCell"/>
</dbReference>
<dbReference type="Proteomes" id="UP000237003">
    <property type="component" value="Unassembled WGS sequence"/>
</dbReference>
<evidence type="ECO:0000256" key="9">
    <source>
        <dbReference type="RuleBase" id="RU369079"/>
    </source>
</evidence>
<evidence type="ECO:0000256" key="8">
    <source>
        <dbReference type="ARBA" id="ARBA00038436"/>
    </source>
</evidence>
<dbReference type="InterPro" id="IPR007387">
    <property type="entry name" value="TRAP_DctQ"/>
</dbReference>
<dbReference type="PANTHER" id="PTHR35011:SF2">
    <property type="entry name" value="2,3-DIKETO-L-GULONATE TRAP TRANSPORTER SMALL PERMEASE PROTEIN YIAM"/>
    <property type="match status" value="1"/>
</dbReference>
<evidence type="ECO:0000256" key="6">
    <source>
        <dbReference type="ARBA" id="ARBA00022989"/>
    </source>
</evidence>
<reference evidence="11 12" key="1">
    <citation type="submission" date="2018-01" db="EMBL/GenBank/DDBJ databases">
        <title>Complete genome sequences of 14 Citrobacter spp. isolated from plant in Canada.</title>
        <authorList>
            <person name="Bhandare S.G."/>
            <person name="Colavecchio A."/>
            <person name="Jeukens J."/>
            <person name="Emond-Rheault J.-G."/>
            <person name="Freschi L."/>
            <person name="Hamel J."/>
            <person name="Kukavica-Ibrulj I."/>
            <person name="Levesque R."/>
            <person name="Goodridge L."/>
        </authorList>
    </citation>
    <scope>NUCLEOTIDE SEQUENCE [LARGE SCALE GENOMIC DNA]</scope>
    <source>
        <strain evidence="11 12">S1285</strain>
    </source>
</reference>
<evidence type="ECO:0000313" key="11">
    <source>
        <dbReference type="EMBL" id="POU64378.1"/>
    </source>
</evidence>
<keyword evidence="2 9" id="KW-0813">Transport</keyword>
<comment type="subunit">
    <text evidence="9">The complex comprises the extracytoplasmic solute receptor protein and the two transmembrane proteins.</text>
</comment>
<evidence type="ECO:0000256" key="7">
    <source>
        <dbReference type="ARBA" id="ARBA00023136"/>
    </source>
</evidence>
<evidence type="ECO:0000256" key="1">
    <source>
        <dbReference type="ARBA" id="ARBA00004429"/>
    </source>
</evidence>
<dbReference type="PANTHER" id="PTHR35011">
    <property type="entry name" value="2,3-DIKETO-L-GULONATE TRAP TRANSPORTER SMALL PERMEASE PROTEIN YIAM"/>
    <property type="match status" value="1"/>
</dbReference>
<dbReference type="AlphaFoldDB" id="A0A2S4RVJ7"/>
<gene>
    <name evidence="11" type="ORF">C3430_14370</name>
</gene>
<keyword evidence="5 9" id="KW-0812">Transmembrane</keyword>
<keyword evidence="6 9" id="KW-1133">Transmembrane helix</keyword>
<keyword evidence="7 9" id="KW-0472">Membrane</keyword>
<evidence type="ECO:0000256" key="5">
    <source>
        <dbReference type="ARBA" id="ARBA00022692"/>
    </source>
</evidence>
<dbReference type="InterPro" id="IPR055348">
    <property type="entry name" value="DctQ"/>
</dbReference>
<protein>
    <recommendedName>
        <fullName evidence="9">TRAP transporter small permease protein</fullName>
    </recommendedName>
</protein>
<dbReference type="GO" id="GO:0015740">
    <property type="term" value="P:C4-dicarboxylate transport"/>
    <property type="evidence" value="ECO:0007669"/>
    <property type="project" value="TreeGrafter"/>
</dbReference>
<comment type="caution">
    <text evidence="11">The sequence shown here is derived from an EMBL/GenBank/DDBJ whole genome shotgun (WGS) entry which is preliminary data.</text>
</comment>
<dbReference type="GO" id="GO:0022857">
    <property type="term" value="F:transmembrane transporter activity"/>
    <property type="evidence" value="ECO:0007669"/>
    <property type="project" value="UniProtKB-UniRule"/>
</dbReference>
<evidence type="ECO:0000256" key="4">
    <source>
        <dbReference type="ARBA" id="ARBA00022519"/>
    </source>
</evidence>
<evidence type="ECO:0000313" key="12">
    <source>
        <dbReference type="Proteomes" id="UP000237003"/>
    </source>
</evidence>
<feature type="transmembrane region" description="Helical" evidence="9">
    <location>
        <begin position="85"/>
        <end position="103"/>
    </location>
</feature>
<accession>A0A2S4RVJ7</accession>
<feature type="transmembrane region" description="Helical" evidence="9">
    <location>
        <begin position="12"/>
        <end position="35"/>
    </location>
</feature>
<feature type="domain" description="Tripartite ATP-independent periplasmic transporters DctQ component" evidence="10">
    <location>
        <begin position="23"/>
        <end position="150"/>
    </location>
</feature>
<feature type="transmembrane region" description="Helical" evidence="9">
    <location>
        <begin position="123"/>
        <end position="144"/>
    </location>
</feature>
<proteinExistence type="inferred from homology"/>
<keyword evidence="3" id="KW-1003">Cell membrane</keyword>
<dbReference type="EMBL" id="PQLX01000005">
    <property type="protein sequence ID" value="POU64378.1"/>
    <property type="molecule type" value="Genomic_DNA"/>
</dbReference>
<organism evidence="11 12">
    <name type="scientific">Citrobacter amalonaticus</name>
    <dbReference type="NCBI Taxonomy" id="35703"/>
    <lineage>
        <taxon>Bacteria</taxon>
        <taxon>Pseudomonadati</taxon>
        <taxon>Pseudomonadota</taxon>
        <taxon>Gammaproteobacteria</taxon>
        <taxon>Enterobacterales</taxon>
        <taxon>Enterobacteriaceae</taxon>
        <taxon>Citrobacter</taxon>
    </lineage>
</organism>
<dbReference type="OrthoDB" id="9791324at2"/>
<dbReference type="RefSeq" id="WP_103777022.1">
    <property type="nucleotide sequence ID" value="NZ_PQLX01000005.1"/>
</dbReference>
<evidence type="ECO:0000256" key="2">
    <source>
        <dbReference type="ARBA" id="ARBA00022448"/>
    </source>
</evidence>
<evidence type="ECO:0000259" key="10">
    <source>
        <dbReference type="Pfam" id="PF04290"/>
    </source>
</evidence>
<feature type="transmembrane region" description="Helical" evidence="9">
    <location>
        <begin position="47"/>
        <end position="64"/>
    </location>
</feature>